<dbReference type="PROSITE" id="PS50211">
    <property type="entry name" value="DENN"/>
    <property type="match status" value="1"/>
</dbReference>
<evidence type="ECO:0000256" key="1">
    <source>
        <dbReference type="ARBA" id="ARBA00007159"/>
    </source>
</evidence>
<dbReference type="Proteomes" id="UP000028924">
    <property type="component" value="Unassembled WGS sequence"/>
</dbReference>
<dbReference type="AlphaFoldDB" id="A0A087SSW0"/>
<dbReference type="RefSeq" id="XP_011401861.1">
    <property type="nucleotide sequence ID" value="XM_011403559.1"/>
</dbReference>
<dbReference type="PANTHER" id="PTHR13677">
    <property type="entry name" value="LD41638P"/>
    <property type="match status" value="1"/>
</dbReference>
<dbReference type="GeneID" id="23617726"/>
<keyword evidence="5" id="KW-1185">Reference proteome</keyword>
<gene>
    <name evidence="4" type="ORF">F751_6335</name>
</gene>
<dbReference type="eggNOG" id="KOG2432">
    <property type="taxonomic scope" value="Eukaryota"/>
</dbReference>
<comment type="similarity">
    <text evidence="1">Belongs to the DENND6 family.</text>
</comment>
<accession>A0A087SSW0</accession>
<dbReference type="EMBL" id="KL662182">
    <property type="protein sequence ID" value="KFM28814.1"/>
    <property type="molecule type" value="Genomic_DNA"/>
</dbReference>
<dbReference type="GO" id="GO:0055037">
    <property type="term" value="C:recycling endosome"/>
    <property type="evidence" value="ECO:0007669"/>
    <property type="project" value="TreeGrafter"/>
</dbReference>
<name>A0A087SSW0_AUXPR</name>
<feature type="region of interest" description="Disordered" evidence="2">
    <location>
        <begin position="306"/>
        <end position="325"/>
    </location>
</feature>
<dbReference type="InterPro" id="IPR037516">
    <property type="entry name" value="Tripartite_DENN"/>
</dbReference>
<evidence type="ECO:0000313" key="4">
    <source>
        <dbReference type="EMBL" id="KFM28814.1"/>
    </source>
</evidence>
<dbReference type="PANTHER" id="PTHR13677:SF0">
    <property type="entry name" value="LD41638P"/>
    <property type="match status" value="1"/>
</dbReference>
<dbReference type="OrthoDB" id="10265409at2759"/>
<evidence type="ECO:0000256" key="2">
    <source>
        <dbReference type="SAM" id="MobiDB-lite"/>
    </source>
</evidence>
<dbReference type="InterPro" id="IPR024224">
    <property type="entry name" value="DENND6"/>
</dbReference>
<sequence length="564" mass="59209">MGSQQLITAVCTVIFDLDQGQKIESLHPPASLSEGDQQRVAYHAFPDSTAQKQLAPASIRDSSFFFRLPRRGSSLYGFVFCRQRQDEALRRGAEQRSFVVLSPLPLHALWTALACAAGPVCLAYGPHAVVDVYEAALVFPIALPLADREAQVWIRGQQLTLALPDPATIPGTAATQTLDPGTGLPQALLADSHKLTAGPYSHVRGRDDGEGREVVLGRVYTMSHSPWVDVYSALQPVLQHLWTLWELLVLGRRLAVIGASPGVCSEGIAALLSLLSPLPYAGDVRPYLTIQDPGFAALTCQGSGAAPGAPQTGAEGDGASGAQPEGAPTLVGVTNLYFLKGLPAWPNTVALGWGGGEASGAQTAAAAPWAPRRLARAAAGRLASLVSRPSAAGALLGAPAPSDGAWLAPGSGARAQRGVLGALVEVPAPSLALGPERGRRLAAANSAVLRRHFQELTRALLFPLLPCITPAPRPGQGSPGPGDRGPPDFDPGRVLADLADPSGTIPDPLVQVFGTRARVVAFYARFLASRNCRAWVEQRQADARAWQETSLPEEATSWSHVSGV</sequence>
<organism evidence="4 5">
    <name type="scientific">Auxenochlorella protothecoides</name>
    <name type="common">Green microalga</name>
    <name type="synonym">Chlorella protothecoides</name>
    <dbReference type="NCBI Taxonomy" id="3075"/>
    <lineage>
        <taxon>Eukaryota</taxon>
        <taxon>Viridiplantae</taxon>
        <taxon>Chlorophyta</taxon>
        <taxon>core chlorophytes</taxon>
        <taxon>Trebouxiophyceae</taxon>
        <taxon>Chlorellales</taxon>
        <taxon>Chlorellaceae</taxon>
        <taxon>Auxenochlorella</taxon>
    </lineage>
</organism>
<evidence type="ECO:0000313" key="5">
    <source>
        <dbReference type="Proteomes" id="UP000028924"/>
    </source>
</evidence>
<proteinExistence type="inferred from homology"/>
<protein>
    <submittedName>
        <fullName evidence="4">DENND6-like protein</fullName>
    </submittedName>
</protein>
<dbReference type="KEGG" id="apro:F751_6335"/>
<reference evidence="4 5" key="1">
    <citation type="journal article" date="2014" name="BMC Genomics">
        <title>Oil accumulation mechanisms of the oleaginous microalga Chlorella protothecoides revealed through its genome, transcriptomes, and proteomes.</title>
        <authorList>
            <person name="Gao C."/>
            <person name="Wang Y."/>
            <person name="Shen Y."/>
            <person name="Yan D."/>
            <person name="He X."/>
            <person name="Dai J."/>
            <person name="Wu Q."/>
        </authorList>
    </citation>
    <scope>NUCLEOTIDE SEQUENCE [LARGE SCALE GENOMIC DNA]</scope>
    <source>
        <strain evidence="4 5">0710</strain>
    </source>
</reference>
<feature type="domain" description="UDENN" evidence="3">
    <location>
        <begin position="8"/>
        <end position="537"/>
    </location>
</feature>
<evidence type="ECO:0000259" key="3">
    <source>
        <dbReference type="PROSITE" id="PS50211"/>
    </source>
</evidence>
<feature type="region of interest" description="Disordered" evidence="2">
    <location>
        <begin position="471"/>
        <end position="494"/>
    </location>
</feature>
<dbReference type="GO" id="GO:0005085">
    <property type="term" value="F:guanyl-nucleotide exchange factor activity"/>
    <property type="evidence" value="ECO:0007669"/>
    <property type="project" value="InterPro"/>
</dbReference>